<dbReference type="PROSITE" id="PS51194">
    <property type="entry name" value="HELICASE_CTER"/>
    <property type="match status" value="1"/>
</dbReference>
<keyword evidence="5" id="KW-0479">Metal-binding</keyword>
<dbReference type="GO" id="GO:0003677">
    <property type="term" value="F:DNA binding"/>
    <property type="evidence" value="ECO:0007669"/>
    <property type="project" value="InterPro"/>
</dbReference>
<dbReference type="OrthoDB" id="416741at2759"/>
<dbReference type="SMART" id="SM00487">
    <property type="entry name" value="DEXDc"/>
    <property type="match status" value="1"/>
</dbReference>
<evidence type="ECO:0000256" key="5">
    <source>
        <dbReference type="ARBA" id="ARBA00022723"/>
    </source>
</evidence>
<dbReference type="GO" id="GO:0030422">
    <property type="term" value="P:siRNA processing"/>
    <property type="evidence" value="ECO:0007669"/>
    <property type="project" value="TreeGrafter"/>
</dbReference>
<keyword evidence="12" id="KW-0460">Magnesium</keyword>
<dbReference type="GO" id="GO:0004386">
    <property type="term" value="F:helicase activity"/>
    <property type="evidence" value="ECO:0007669"/>
    <property type="project" value="UniProtKB-KW"/>
</dbReference>
<dbReference type="Gene3D" id="3.30.160.380">
    <property type="entry name" value="Dicer dimerisation domain"/>
    <property type="match status" value="1"/>
</dbReference>
<dbReference type="Pfam" id="PF24995">
    <property type="entry name" value="DSRM_2"/>
    <property type="match status" value="1"/>
</dbReference>
<gene>
    <name evidence="24" type="ORF">B0I35DRAFT_349113</name>
</gene>
<dbReference type="PROSITE" id="PS51192">
    <property type="entry name" value="HELICASE_ATP_BIND_1"/>
    <property type="match status" value="1"/>
</dbReference>
<dbReference type="PROSITE" id="PS50821">
    <property type="entry name" value="PAZ"/>
    <property type="match status" value="1"/>
</dbReference>
<keyword evidence="4" id="KW-0930">Antiviral protein</keyword>
<evidence type="ECO:0000313" key="25">
    <source>
        <dbReference type="Proteomes" id="UP000813444"/>
    </source>
</evidence>
<sequence>MADNQKEVAAKAAASQKDPRGVDHYTVASLVGDNVGKHIIASPREYQLEMFERAKKKNIIVVLDTGSGKTLIAALLLRHTIEQELEHRAIGREKKVAFFLVEKVALCLQQWKVLDQNLEYPVSKLYGTAALTGNISTKEFWVDQIASNMVIVCTAQILLSALSNGFISISQINLIVFDEAHHTKKNHPYALIIKNYYLRERDQQKRPRILGMTASPVDSQTRDVRFAAAELENILCSEIATVSSRVLEEQATSQKKSEMTETYQRLEAREMACTALWHAIAEVVGYNPDFRAALETTKEAASTLGRWCADRWWKLQMTDADVLKLEALAIGRGDRLTLEEETSSMSTVAQVQKLVHEHKLGSISPEAPELSSKVNVLWNVLFEAFSRGTDRCIVFVEKRYTAALLSDLFAQPTMEVIGMKCGFVVGGSSATLGLGTMSFRDQLVTLAKFRRGEINCLFATPVAEEGIDIPECDLIIRFDIFKSVIQYIQSKGRARRENSRYISLIEDGNLQDRRKMMQAHRDANSLRQFCEALPEDRKVSDVDVISAADSEFAAQRAHEIPSTGARLTLFSSLDVLARFCASFPTSHGLAREDYIVISMGKKFMAELILPEASPIRHVSGHPQRSKHLARCSAAYEACIQLLEKKYIDEHLQPTFKKKINAMRNARLAISSHKKAEYPMRTKPNAWSIREAESCTELLATTVALQDPDTTGRPTCPFVLLTRTALPTLPGIPLYFNNGESTTARPISSSTPVRVTSQDLDRLAKFTLKVFQDVFSKEFEAKPTDLPYFFAPCSNSHAEILSGHTLQLDWDLIDLVQEQDYLEWKGAEEDFFKGKFVIDPHDGSRKIIIHGVNRDLRPSDPTPKGVPEPKCRAYRFGPPIIKEYSSSLWLAARKRCQWSDDQPVINAELLSLRRDFLDEDSAGRESQASRTCYIILEPLRVSPIPIDFVAMSMFIPAILYRIESILIALDGCALLGIDIGSDLALEAMTKDSDNTEEHGEEQLNFQSGMGNNYERLEFLGDSFLKMATTISLFTLLPDNDEAQNHDERMLLVCNQNLFNHAVDRSLFEYVRSKSFDRRTWYPHLKQRKGKAQTTELRHSLADKTIADVCEALIGAAYLSGPDDNLDMAVRAVTCMVKSKYHTMSSFKEYYEKYETPAWQLIPGPAAYFDMADRVAPAIGYKFQSPTLLRSAFKHPSFPYETTIPDYQRLEFLGDALLDMTMVDYLFKMFPGADPQWLTEHKMAMASNQFLGCLCVKLGLHRPVLVTTAALSGQISQYTEELKQVEQEALAEAQENGEEPRRDFWLSASQPPKVLPDVVEALVGAMFVDSKYDYGVVQRFFERHVRPFFADMRLYDTFAKKHPVTGLGRRMVEFGCTRWRLCCSGMPSFSDDNVASAMCDKDGEVICALVVHGNVLVHNMAKSGRYGKVRVAKLALEKYSEENGWDAQKWRAETGCDCSGEDLQDGLDLEDHGTAV</sequence>
<keyword evidence="14" id="KW-0051">Antiviral defense</keyword>
<dbReference type="SMART" id="SM00535">
    <property type="entry name" value="RIBOc"/>
    <property type="match status" value="2"/>
</dbReference>
<evidence type="ECO:0000259" key="21">
    <source>
        <dbReference type="PROSITE" id="PS51192"/>
    </source>
</evidence>
<feature type="domain" description="PAZ" evidence="20">
    <location>
        <begin position="810"/>
        <end position="942"/>
    </location>
</feature>
<evidence type="ECO:0000256" key="15">
    <source>
        <dbReference type="ARBA" id="ARBA00023211"/>
    </source>
</evidence>
<dbReference type="EMBL" id="JAGPNK010000003">
    <property type="protein sequence ID" value="KAH7324737.1"/>
    <property type="molecule type" value="Genomic_DNA"/>
</dbReference>
<evidence type="ECO:0000256" key="4">
    <source>
        <dbReference type="ARBA" id="ARBA00022721"/>
    </source>
</evidence>
<reference evidence="24" key="1">
    <citation type="journal article" date="2021" name="Nat. Commun.">
        <title>Genetic determinants of endophytism in the Arabidopsis root mycobiome.</title>
        <authorList>
            <person name="Mesny F."/>
            <person name="Miyauchi S."/>
            <person name="Thiergart T."/>
            <person name="Pickel B."/>
            <person name="Atanasova L."/>
            <person name="Karlsson M."/>
            <person name="Huettel B."/>
            <person name="Barry K.W."/>
            <person name="Haridas S."/>
            <person name="Chen C."/>
            <person name="Bauer D."/>
            <person name="Andreopoulos W."/>
            <person name="Pangilinan J."/>
            <person name="LaButti K."/>
            <person name="Riley R."/>
            <person name="Lipzen A."/>
            <person name="Clum A."/>
            <person name="Drula E."/>
            <person name="Henrissat B."/>
            <person name="Kohler A."/>
            <person name="Grigoriev I.V."/>
            <person name="Martin F.M."/>
            <person name="Hacquard S."/>
        </authorList>
    </citation>
    <scope>NUCLEOTIDE SEQUENCE</scope>
    <source>
        <strain evidence="24">MPI-CAGE-CH-0235</strain>
    </source>
</reference>
<proteinExistence type="inferred from homology"/>
<dbReference type="Pfam" id="PF00271">
    <property type="entry name" value="Helicase_C"/>
    <property type="match status" value="1"/>
</dbReference>
<dbReference type="InterPro" id="IPR003100">
    <property type="entry name" value="PAZ_dom"/>
</dbReference>
<dbReference type="PROSITE" id="PS00517">
    <property type="entry name" value="RNASE_3_1"/>
    <property type="match status" value="2"/>
</dbReference>
<dbReference type="InterPro" id="IPR014001">
    <property type="entry name" value="Helicase_ATP-bd"/>
</dbReference>
<dbReference type="SMART" id="SM00490">
    <property type="entry name" value="HELICc"/>
    <property type="match status" value="1"/>
</dbReference>
<evidence type="ECO:0000259" key="19">
    <source>
        <dbReference type="PROSITE" id="PS50142"/>
    </source>
</evidence>
<evidence type="ECO:0000256" key="12">
    <source>
        <dbReference type="ARBA" id="ARBA00022842"/>
    </source>
</evidence>
<dbReference type="PROSITE" id="PS51327">
    <property type="entry name" value="DICER_DSRBF"/>
    <property type="match status" value="1"/>
</dbReference>
<dbReference type="SUPFAM" id="SSF52540">
    <property type="entry name" value="P-loop containing nucleoside triphosphate hydrolases"/>
    <property type="match status" value="1"/>
</dbReference>
<dbReference type="GO" id="GO:0005737">
    <property type="term" value="C:cytoplasm"/>
    <property type="evidence" value="ECO:0007669"/>
    <property type="project" value="TreeGrafter"/>
</dbReference>
<keyword evidence="9" id="KW-0347">Helicase</keyword>
<evidence type="ECO:0000256" key="16">
    <source>
        <dbReference type="ARBA" id="ARBA00035116"/>
    </source>
</evidence>
<dbReference type="InterPro" id="IPR000999">
    <property type="entry name" value="RNase_III_dom"/>
</dbReference>
<dbReference type="Proteomes" id="UP000813444">
    <property type="component" value="Unassembled WGS sequence"/>
</dbReference>
<keyword evidence="6" id="KW-0677">Repeat</keyword>
<dbReference type="CDD" id="cd00593">
    <property type="entry name" value="RIBOc"/>
    <property type="match status" value="2"/>
</dbReference>
<comment type="similarity">
    <text evidence="16 17">Belongs to the helicase family. Dicer subfamily.</text>
</comment>
<dbReference type="Pfam" id="PF00636">
    <property type="entry name" value="Ribonuclease_3"/>
    <property type="match status" value="2"/>
</dbReference>
<dbReference type="GO" id="GO:0005634">
    <property type="term" value="C:nucleus"/>
    <property type="evidence" value="ECO:0007669"/>
    <property type="project" value="TreeGrafter"/>
</dbReference>
<evidence type="ECO:0000259" key="23">
    <source>
        <dbReference type="PROSITE" id="PS51327"/>
    </source>
</evidence>
<dbReference type="PANTHER" id="PTHR14950:SF62">
    <property type="entry name" value="DICER-LIKE PROTEIN 1"/>
    <property type="match status" value="1"/>
</dbReference>
<dbReference type="CDD" id="cd18034">
    <property type="entry name" value="DEXHc_dicer"/>
    <property type="match status" value="1"/>
</dbReference>
<feature type="domain" description="Helicase C-terminal" evidence="22">
    <location>
        <begin position="376"/>
        <end position="540"/>
    </location>
</feature>
<evidence type="ECO:0000256" key="13">
    <source>
        <dbReference type="ARBA" id="ARBA00022884"/>
    </source>
</evidence>
<accession>A0A8K0WU21</accession>
<keyword evidence="15" id="KW-0464">Manganese</keyword>
<evidence type="ECO:0000256" key="6">
    <source>
        <dbReference type="ARBA" id="ARBA00022737"/>
    </source>
</evidence>
<evidence type="ECO:0000256" key="17">
    <source>
        <dbReference type="PROSITE-ProRule" id="PRU00657"/>
    </source>
</evidence>
<evidence type="ECO:0000256" key="10">
    <source>
        <dbReference type="ARBA" id="ARBA00022833"/>
    </source>
</evidence>
<keyword evidence="10" id="KW-0862">Zinc</keyword>
<feature type="domain" description="Dicer dsRNA-binding fold" evidence="23">
    <location>
        <begin position="572"/>
        <end position="661"/>
    </location>
</feature>
<comment type="cofactor">
    <cofactor evidence="1">
        <name>Mn(2+)</name>
        <dbReference type="ChEBI" id="CHEBI:29035"/>
    </cofactor>
</comment>
<protein>
    <recommendedName>
        <fullName evidence="3">Dicer-like protein 1</fullName>
    </recommendedName>
</protein>
<evidence type="ECO:0000256" key="3">
    <source>
        <dbReference type="ARBA" id="ARBA00020797"/>
    </source>
</evidence>
<dbReference type="GO" id="GO:0046872">
    <property type="term" value="F:metal ion binding"/>
    <property type="evidence" value="ECO:0007669"/>
    <property type="project" value="UniProtKB-KW"/>
</dbReference>
<evidence type="ECO:0000256" key="2">
    <source>
        <dbReference type="ARBA" id="ARBA00001946"/>
    </source>
</evidence>
<organism evidence="24 25">
    <name type="scientific">Stachybotrys elegans</name>
    <dbReference type="NCBI Taxonomy" id="80388"/>
    <lineage>
        <taxon>Eukaryota</taxon>
        <taxon>Fungi</taxon>
        <taxon>Dikarya</taxon>
        <taxon>Ascomycota</taxon>
        <taxon>Pezizomycotina</taxon>
        <taxon>Sordariomycetes</taxon>
        <taxon>Hypocreomycetidae</taxon>
        <taxon>Hypocreales</taxon>
        <taxon>Stachybotryaceae</taxon>
        <taxon>Stachybotrys</taxon>
    </lineage>
</organism>
<dbReference type="InterPro" id="IPR005034">
    <property type="entry name" value="Dicer_dimerisation"/>
</dbReference>
<dbReference type="GO" id="GO:0051607">
    <property type="term" value="P:defense response to virus"/>
    <property type="evidence" value="ECO:0007669"/>
    <property type="project" value="UniProtKB-KW"/>
</dbReference>
<dbReference type="Gene3D" id="1.10.1520.10">
    <property type="entry name" value="Ribonuclease III domain"/>
    <property type="match status" value="2"/>
</dbReference>
<keyword evidence="25" id="KW-1185">Reference proteome</keyword>
<dbReference type="Gene3D" id="3.40.50.300">
    <property type="entry name" value="P-loop containing nucleotide triphosphate hydrolases"/>
    <property type="match status" value="2"/>
</dbReference>
<evidence type="ECO:0000256" key="8">
    <source>
        <dbReference type="ARBA" id="ARBA00022801"/>
    </source>
</evidence>
<dbReference type="FunFam" id="1.10.1520.10:FF:000015">
    <property type="entry name" value="Dicer-like protein 1"/>
    <property type="match status" value="1"/>
</dbReference>
<keyword evidence="7" id="KW-0547">Nucleotide-binding</keyword>
<keyword evidence="11" id="KW-0067">ATP-binding</keyword>
<feature type="domain" description="RNase III" evidence="19">
    <location>
        <begin position="1170"/>
        <end position="1329"/>
    </location>
</feature>
<evidence type="ECO:0000259" key="22">
    <source>
        <dbReference type="PROSITE" id="PS51194"/>
    </source>
</evidence>
<evidence type="ECO:0000256" key="14">
    <source>
        <dbReference type="ARBA" id="ARBA00023118"/>
    </source>
</evidence>
<dbReference type="GO" id="GO:0003723">
    <property type="term" value="F:RNA binding"/>
    <property type="evidence" value="ECO:0007669"/>
    <property type="project" value="UniProtKB-UniRule"/>
</dbReference>
<name>A0A8K0WU21_9HYPO</name>
<evidence type="ECO:0000313" key="24">
    <source>
        <dbReference type="EMBL" id="KAH7324737.1"/>
    </source>
</evidence>
<evidence type="ECO:0000259" key="20">
    <source>
        <dbReference type="PROSITE" id="PS50821"/>
    </source>
</evidence>
<dbReference type="SUPFAM" id="SSF69065">
    <property type="entry name" value="RNase III domain-like"/>
    <property type="match status" value="2"/>
</dbReference>
<evidence type="ECO:0000256" key="11">
    <source>
        <dbReference type="ARBA" id="ARBA00022840"/>
    </source>
</evidence>
<dbReference type="InterPro" id="IPR027417">
    <property type="entry name" value="P-loop_NTPase"/>
</dbReference>
<feature type="domain" description="Helicase ATP-binding" evidence="21">
    <location>
        <begin position="50"/>
        <end position="234"/>
    </location>
</feature>
<dbReference type="GO" id="GO:0005524">
    <property type="term" value="F:ATP binding"/>
    <property type="evidence" value="ECO:0007669"/>
    <property type="project" value="UniProtKB-KW"/>
</dbReference>
<dbReference type="PROSITE" id="PS50142">
    <property type="entry name" value="RNASE_3_2"/>
    <property type="match status" value="2"/>
</dbReference>
<keyword evidence="13 17" id="KW-0694">RNA-binding</keyword>
<dbReference type="InterPro" id="IPR006935">
    <property type="entry name" value="Helicase/UvrB_N"/>
</dbReference>
<evidence type="ECO:0000256" key="9">
    <source>
        <dbReference type="ARBA" id="ARBA00022806"/>
    </source>
</evidence>
<keyword evidence="8" id="KW-0378">Hydrolase</keyword>
<dbReference type="GO" id="GO:0004525">
    <property type="term" value="F:ribonuclease III activity"/>
    <property type="evidence" value="ECO:0007669"/>
    <property type="project" value="InterPro"/>
</dbReference>
<dbReference type="InterPro" id="IPR056755">
    <property type="entry name" value="DSRM_2"/>
</dbReference>
<comment type="caution">
    <text evidence="24">The sequence shown here is derived from an EMBL/GenBank/DDBJ whole genome shotgun (WGS) entry which is preliminary data.</text>
</comment>
<dbReference type="Pfam" id="PF03368">
    <property type="entry name" value="Dicer_dimer"/>
    <property type="match status" value="1"/>
</dbReference>
<dbReference type="InterPro" id="IPR038248">
    <property type="entry name" value="Dicer_dimer_sf"/>
</dbReference>
<evidence type="ECO:0000256" key="18">
    <source>
        <dbReference type="SAM" id="Coils"/>
    </source>
</evidence>
<feature type="coiled-coil region" evidence="18">
    <location>
        <begin position="1266"/>
        <end position="1293"/>
    </location>
</feature>
<comment type="cofactor">
    <cofactor evidence="2">
        <name>Mg(2+)</name>
        <dbReference type="ChEBI" id="CHEBI:18420"/>
    </cofactor>
</comment>
<keyword evidence="18" id="KW-0175">Coiled coil</keyword>
<dbReference type="GO" id="GO:0050688">
    <property type="term" value="P:regulation of defense response to virus"/>
    <property type="evidence" value="ECO:0007669"/>
    <property type="project" value="UniProtKB-KW"/>
</dbReference>
<dbReference type="PANTHER" id="PTHR14950">
    <property type="entry name" value="DICER-RELATED"/>
    <property type="match status" value="1"/>
</dbReference>
<dbReference type="InterPro" id="IPR036389">
    <property type="entry name" value="RNase_III_sf"/>
</dbReference>
<evidence type="ECO:0000256" key="1">
    <source>
        <dbReference type="ARBA" id="ARBA00001936"/>
    </source>
</evidence>
<feature type="domain" description="RNase III" evidence="19">
    <location>
        <begin position="950"/>
        <end position="1120"/>
    </location>
</feature>
<dbReference type="InterPro" id="IPR001650">
    <property type="entry name" value="Helicase_C-like"/>
</dbReference>
<dbReference type="Pfam" id="PF04851">
    <property type="entry name" value="ResIII"/>
    <property type="match status" value="1"/>
</dbReference>
<evidence type="ECO:0000256" key="7">
    <source>
        <dbReference type="ARBA" id="ARBA00022741"/>
    </source>
</evidence>